<feature type="compositionally biased region" description="Polar residues" evidence="1">
    <location>
        <begin position="243"/>
        <end position="253"/>
    </location>
</feature>
<name>A0AAD5EH76_UMBRA</name>
<reference evidence="2" key="2">
    <citation type="journal article" date="2022" name="Proc. Natl. Acad. Sci. U.S.A.">
        <title>Diploid-dominant life cycles characterize the early evolution of Fungi.</title>
        <authorList>
            <person name="Amses K.R."/>
            <person name="Simmons D.R."/>
            <person name="Longcore J.E."/>
            <person name="Mondo S.J."/>
            <person name="Seto K."/>
            <person name="Jeronimo G.H."/>
            <person name="Bonds A.E."/>
            <person name="Quandt C.A."/>
            <person name="Davis W.J."/>
            <person name="Chang Y."/>
            <person name="Federici B.A."/>
            <person name="Kuo A."/>
            <person name="LaButti K."/>
            <person name="Pangilinan J."/>
            <person name="Andreopoulos W."/>
            <person name="Tritt A."/>
            <person name="Riley R."/>
            <person name="Hundley H."/>
            <person name="Johnson J."/>
            <person name="Lipzen A."/>
            <person name="Barry K."/>
            <person name="Lang B.F."/>
            <person name="Cuomo C.A."/>
            <person name="Buchler N.E."/>
            <person name="Grigoriev I.V."/>
            <person name="Spatafora J.W."/>
            <person name="Stajich J.E."/>
            <person name="James T.Y."/>
        </authorList>
    </citation>
    <scope>NUCLEOTIDE SEQUENCE</scope>
    <source>
        <strain evidence="2">AG</strain>
    </source>
</reference>
<proteinExistence type="predicted"/>
<organism evidence="2 3">
    <name type="scientific">Umbelopsis ramanniana AG</name>
    <dbReference type="NCBI Taxonomy" id="1314678"/>
    <lineage>
        <taxon>Eukaryota</taxon>
        <taxon>Fungi</taxon>
        <taxon>Fungi incertae sedis</taxon>
        <taxon>Mucoromycota</taxon>
        <taxon>Mucoromycotina</taxon>
        <taxon>Umbelopsidomycetes</taxon>
        <taxon>Umbelopsidales</taxon>
        <taxon>Umbelopsidaceae</taxon>
        <taxon>Umbelopsis</taxon>
    </lineage>
</organism>
<dbReference type="Proteomes" id="UP001206595">
    <property type="component" value="Unassembled WGS sequence"/>
</dbReference>
<feature type="compositionally biased region" description="Low complexity" evidence="1">
    <location>
        <begin position="268"/>
        <end position="281"/>
    </location>
</feature>
<dbReference type="AlphaFoldDB" id="A0AAD5EH76"/>
<gene>
    <name evidence="2" type="ORF">K450DRAFT_224491</name>
</gene>
<feature type="region of interest" description="Disordered" evidence="1">
    <location>
        <begin position="243"/>
        <end position="283"/>
    </location>
</feature>
<comment type="caution">
    <text evidence="2">The sequence shown here is derived from an EMBL/GenBank/DDBJ whole genome shotgun (WGS) entry which is preliminary data.</text>
</comment>
<protein>
    <submittedName>
        <fullName evidence="2">Uncharacterized protein</fullName>
    </submittedName>
</protein>
<sequence>MSALQNSNTELDVLEQTQLVDQSFSSKLHVPATDFAEECPVTLTMPTHQWENWKTDQERRFACKFHDQTPKYTYRRKTTGTGGRPQTNIFYRVFRCHRRGHYTSQAKQRKAATSIRCGCEAMFTVTCKKVTPEVVQIKYHWRHTGHQPGTPSDLAKTPIDKEAREWIRQRVEEGMDWRGIKQLLKTEQEIMFKIMNEENIAIPSKLRIGYQDVYYAIRQHNRKLKEEASQESDKFDQVGQAQTVDNGEGSSHMQEQDRKQELPVITESSIRSSLPASAAASVPTNAPIVSDATSQFLNDVLQAARQEAEAANQAKLK</sequence>
<dbReference type="RefSeq" id="XP_051448163.1">
    <property type="nucleotide sequence ID" value="XM_051586227.1"/>
</dbReference>
<evidence type="ECO:0000313" key="2">
    <source>
        <dbReference type="EMBL" id="KAI8583159.1"/>
    </source>
</evidence>
<evidence type="ECO:0000313" key="3">
    <source>
        <dbReference type="Proteomes" id="UP001206595"/>
    </source>
</evidence>
<reference evidence="2" key="1">
    <citation type="submission" date="2021-06" db="EMBL/GenBank/DDBJ databases">
        <authorList>
            <consortium name="DOE Joint Genome Institute"/>
            <person name="Mondo S.J."/>
            <person name="Amses K.R."/>
            <person name="Simmons D.R."/>
            <person name="Longcore J.E."/>
            <person name="Seto K."/>
            <person name="Alves G.H."/>
            <person name="Bonds A.E."/>
            <person name="Quandt C.A."/>
            <person name="Davis W.J."/>
            <person name="Chang Y."/>
            <person name="Letcher P.M."/>
            <person name="Powell M.J."/>
            <person name="Kuo A."/>
            <person name="Labutti K."/>
            <person name="Pangilinan J."/>
            <person name="Andreopoulos W."/>
            <person name="Tritt A."/>
            <person name="Riley R."/>
            <person name="Hundley H."/>
            <person name="Johnson J."/>
            <person name="Lipzen A."/>
            <person name="Barry K."/>
            <person name="Berbee M.L."/>
            <person name="Buchler N.E."/>
            <person name="Grigoriev I.V."/>
            <person name="Spatafora J.W."/>
            <person name="Stajich J.E."/>
            <person name="James T.Y."/>
        </authorList>
    </citation>
    <scope>NUCLEOTIDE SEQUENCE</scope>
    <source>
        <strain evidence="2">AG</strain>
    </source>
</reference>
<evidence type="ECO:0000256" key="1">
    <source>
        <dbReference type="SAM" id="MobiDB-lite"/>
    </source>
</evidence>
<dbReference type="GeneID" id="75911575"/>
<keyword evidence="3" id="KW-1185">Reference proteome</keyword>
<accession>A0AAD5EH76</accession>
<dbReference type="EMBL" id="MU620897">
    <property type="protein sequence ID" value="KAI8583159.1"/>
    <property type="molecule type" value="Genomic_DNA"/>
</dbReference>